<feature type="region of interest" description="Disordered" evidence="1">
    <location>
        <begin position="1"/>
        <end position="34"/>
    </location>
</feature>
<feature type="compositionally biased region" description="Basic and acidic residues" evidence="1">
    <location>
        <begin position="9"/>
        <end position="19"/>
    </location>
</feature>
<reference evidence="3 4" key="1">
    <citation type="submission" date="2021-06" db="EMBL/GenBank/DDBJ databases">
        <title>Caerostris darwini draft genome.</title>
        <authorList>
            <person name="Kono N."/>
            <person name="Arakawa K."/>
        </authorList>
    </citation>
    <scope>NUCLEOTIDE SEQUENCE [LARGE SCALE GENOMIC DNA]</scope>
</reference>
<accession>A0AAV4Q5X6</accession>
<feature type="transmembrane region" description="Helical" evidence="2">
    <location>
        <begin position="61"/>
        <end position="79"/>
    </location>
</feature>
<proteinExistence type="predicted"/>
<protein>
    <submittedName>
        <fullName evidence="3">Uncharacterized protein</fullName>
    </submittedName>
</protein>
<dbReference type="EMBL" id="BPLQ01003972">
    <property type="protein sequence ID" value="GIY04759.1"/>
    <property type="molecule type" value="Genomic_DNA"/>
</dbReference>
<dbReference type="Proteomes" id="UP001054837">
    <property type="component" value="Unassembled WGS sequence"/>
</dbReference>
<name>A0AAV4Q5X6_9ARAC</name>
<evidence type="ECO:0000256" key="2">
    <source>
        <dbReference type="SAM" id="Phobius"/>
    </source>
</evidence>
<keyword evidence="2" id="KW-0812">Transmembrane</keyword>
<evidence type="ECO:0000313" key="3">
    <source>
        <dbReference type="EMBL" id="GIY04759.1"/>
    </source>
</evidence>
<sequence>MESTASESLTKRSKDDLNSERISAPFNSRHPQKRSIFLPKKPDTILYILNPSGTAMAISKFLFNGISFLPVHSVIFGIWGDREKKKGRGRGRENRSDTECSKTLLVIAIFFAVFDFQFKTFRQ</sequence>
<evidence type="ECO:0000313" key="4">
    <source>
        <dbReference type="Proteomes" id="UP001054837"/>
    </source>
</evidence>
<keyword evidence="4" id="KW-1185">Reference proteome</keyword>
<keyword evidence="2" id="KW-1133">Transmembrane helix</keyword>
<comment type="caution">
    <text evidence="3">The sequence shown here is derived from an EMBL/GenBank/DDBJ whole genome shotgun (WGS) entry which is preliminary data.</text>
</comment>
<feature type="transmembrane region" description="Helical" evidence="2">
    <location>
        <begin position="100"/>
        <end position="118"/>
    </location>
</feature>
<keyword evidence="2" id="KW-0472">Membrane</keyword>
<organism evidence="3 4">
    <name type="scientific">Caerostris darwini</name>
    <dbReference type="NCBI Taxonomy" id="1538125"/>
    <lineage>
        <taxon>Eukaryota</taxon>
        <taxon>Metazoa</taxon>
        <taxon>Ecdysozoa</taxon>
        <taxon>Arthropoda</taxon>
        <taxon>Chelicerata</taxon>
        <taxon>Arachnida</taxon>
        <taxon>Araneae</taxon>
        <taxon>Araneomorphae</taxon>
        <taxon>Entelegynae</taxon>
        <taxon>Araneoidea</taxon>
        <taxon>Araneidae</taxon>
        <taxon>Caerostris</taxon>
    </lineage>
</organism>
<gene>
    <name evidence="3" type="ORF">CDAR_259891</name>
</gene>
<dbReference type="AlphaFoldDB" id="A0AAV4Q5X6"/>
<evidence type="ECO:0000256" key="1">
    <source>
        <dbReference type="SAM" id="MobiDB-lite"/>
    </source>
</evidence>